<feature type="region of interest" description="Disordered" evidence="1">
    <location>
        <begin position="10"/>
        <end position="78"/>
    </location>
</feature>
<feature type="compositionally biased region" description="Low complexity" evidence="1">
    <location>
        <begin position="142"/>
        <end position="163"/>
    </location>
</feature>
<evidence type="ECO:0000256" key="1">
    <source>
        <dbReference type="SAM" id="MobiDB-lite"/>
    </source>
</evidence>
<evidence type="ECO:0000313" key="4">
    <source>
        <dbReference type="Proteomes" id="UP000027361"/>
    </source>
</evidence>
<reference evidence="3 4" key="1">
    <citation type="submission" date="2014-05" db="EMBL/GenBank/DDBJ databases">
        <title>Draft genome sequence of a rare smut relative, Tilletiaria anomala UBC 951.</title>
        <authorList>
            <consortium name="DOE Joint Genome Institute"/>
            <person name="Toome M."/>
            <person name="Kuo A."/>
            <person name="Henrissat B."/>
            <person name="Lipzen A."/>
            <person name="Tritt A."/>
            <person name="Yoshinaga Y."/>
            <person name="Zane M."/>
            <person name="Barry K."/>
            <person name="Grigoriev I.V."/>
            <person name="Spatafora J.W."/>
            <person name="Aimea M.C."/>
        </authorList>
    </citation>
    <scope>NUCLEOTIDE SEQUENCE [LARGE SCALE GENOMIC DNA]</scope>
    <source>
        <strain evidence="3 4">UBC 951</strain>
    </source>
</reference>
<dbReference type="InterPro" id="IPR024771">
    <property type="entry name" value="SUZ"/>
</dbReference>
<dbReference type="RefSeq" id="XP_013241251.1">
    <property type="nucleotide sequence ID" value="XM_013385797.1"/>
</dbReference>
<dbReference type="PROSITE" id="PS51673">
    <property type="entry name" value="SUZ"/>
    <property type="match status" value="1"/>
</dbReference>
<feature type="compositionally biased region" description="Low complexity" evidence="1">
    <location>
        <begin position="190"/>
        <end position="214"/>
    </location>
</feature>
<gene>
    <name evidence="3" type="ORF">K437DRAFT_192710</name>
</gene>
<dbReference type="GeneID" id="25262010"/>
<dbReference type="InterPro" id="IPR039228">
    <property type="entry name" value="SZRD1"/>
</dbReference>
<evidence type="ECO:0000313" key="3">
    <source>
        <dbReference type="EMBL" id="KDN40014.1"/>
    </source>
</evidence>
<feature type="compositionally biased region" description="Low complexity" evidence="1">
    <location>
        <begin position="262"/>
        <end position="284"/>
    </location>
</feature>
<dbReference type="InParanoid" id="A0A066VMM2"/>
<feature type="compositionally biased region" description="Polar residues" evidence="1">
    <location>
        <begin position="250"/>
        <end position="260"/>
    </location>
</feature>
<feature type="compositionally biased region" description="Low complexity" evidence="1">
    <location>
        <begin position="41"/>
        <end position="52"/>
    </location>
</feature>
<dbReference type="PANTHER" id="PTHR31796:SF2">
    <property type="entry name" value="SUZ DOMAIN-CONTAINING PROTEIN 1"/>
    <property type="match status" value="1"/>
</dbReference>
<feature type="region of interest" description="Disordered" evidence="1">
    <location>
        <begin position="190"/>
        <end position="322"/>
    </location>
</feature>
<dbReference type="EMBL" id="JMSN01000096">
    <property type="protein sequence ID" value="KDN40014.1"/>
    <property type="molecule type" value="Genomic_DNA"/>
</dbReference>
<dbReference type="Pfam" id="PF12752">
    <property type="entry name" value="SUZ"/>
    <property type="match status" value="1"/>
</dbReference>
<dbReference type="AlphaFoldDB" id="A0A066VMM2"/>
<organism evidence="3 4">
    <name type="scientific">Tilletiaria anomala (strain ATCC 24038 / CBS 436.72 / UBC 951)</name>
    <dbReference type="NCBI Taxonomy" id="1037660"/>
    <lineage>
        <taxon>Eukaryota</taxon>
        <taxon>Fungi</taxon>
        <taxon>Dikarya</taxon>
        <taxon>Basidiomycota</taxon>
        <taxon>Ustilaginomycotina</taxon>
        <taxon>Exobasidiomycetes</taxon>
        <taxon>Georgefischeriales</taxon>
        <taxon>Tilletiariaceae</taxon>
        <taxon>Tilletiaria</taxon>
    </lineage>
</organism>
<name>A0A066VMM2_TILAU</name>
<sequence>MVLTKRIQIKQKAKAPDAVVDDWDAESLGGERGDGTADQGAQQASATEASSENLGKADIGTSKEGTTLESSKDYPGPRALVLDDYSRSIWEKANASGPASPQGVILLRPSDAAVGGSPTLPTAALAQTNSIAEGGVPKILRRSPASGAGSGVSSSSSSARASSTAMTLEQREKAYAEARARIFGTTSELGAAYSSSPTSSTSPAASEASGSSEAVKGSGRSAVEGPTRRRGVKGQQQQRGGRGGGGSGRNSPNAHANANQGREAPPRSSTRSSPSNTPSISRASDMSNSSEQPRPPTNRFKVSDGTRQPRGPQDGSAGFLAR</sequence>
<dbReference type="Proteomes" id="UP000027361">
    <property type="component" value="Unassembled WGS sequence"/>
</dbReference>
<accession>A0A066VMM2</accession>
<dbReference type="PANTHER" id="PTHR31796">
    <property type="entry name" value="SUZ DOMAIN-CONTAINING PROTEIN 1"/>
    <property type="match status" value="1"/>
</dbReference>
<feature type="region of interest" description="Disordered" evidence="1">
    <location>
        <begin position="134"/>
        <end position="172"/>
    </location>
</feature>
<keyword evidence="4" id="KW-1185">Reference proteome</keyword>
<protein>
    <recommendedName>
        <fullName evidence="2">SUZ domain-containing protein</fullName>
    </recommendedName>
</protein>
<evidence type="ECO:0000259" key="2">
    <source>
        <dbReference type="PROSITE" id="PS51673"/>
    </source>
</evidence>
<dbReference type="HOGENOM" id="CLU_863771_0_0_1"/>
<feature type="domain" description="SUZ" evidence="2">
    <location>
        <begin position="119"/>
        <end position="187"/>
    </location>
</feature>
<proteinExistence type="predicted"/>
<comment type="caution">
    <text evidence="3">The sequence shown here is derived from an EMBL/GenBank/DDBJ whole genome shotgun (WGS) entry which is preliminary data.</text>
</comment>